<proteinExistence type="predicted"/>
<dbReference type="SUPFAM" id="SSF82549">
    <property type="entry name" value="DAK1/DegV-like"/>
    <property type="match status" value="1"/>
</dbReference>
<dbReference type="OrthoDB" id="9806345at2"/>
<name>A0A1X7AC34_9RHOB</name>
<evidence type="ECO:0000256" key="1">
    <source>
        <dbReference type="SAM" id="MobiDB-lite"/>
    </source>
</evidence>
<evidence type="ECO:0000313" key="3">
    <source>
        <dbReference type="EMBL" id="SLN73915.1"/>
    </source>
</evidence>
<keyword evidence="3" id="KW-0808">Transferase</keyword>
<accession>A0A1X7AC34</accession>
<dbReference type="Gene3D" id="3.30.1180.20">
    <property type="entry name" value="Dihydroxyacetone kinase, domain 2"/>
    <property type="match status" value="1"/>
</dbReference>
<keyword evidence="3" id="KW-0418">Kinase</keyword>
<dbReference type="InterPro" id="IPR004006">
    <property type="entry name" value="DhaK_dom"/>
</dbReference>
<feature type="region of interest" description="Disordered" evidence="1">
    <location>
        <begin position="342"/>
        <end position="369"/>
    </location>
</feature>
<dbReference type="Pfam" id="PF02733">
    <property type="entry name" value="Dak1"/>
    <property type="match status" value="1"/>
</dbReference>
<dbReference type="AlphaFoldDB" id="A0A1X7AC34"/>
<evidence type="ECO:0000259" key="2">
    <source>
        <dbReference type="PROSITE" id="PS51481"/>
    </source>
</evidence>
<dbReference type="PANTHER" id="PTHR28629">
    <property type="entry name" value="TRIOKINASE/FMN CYCLASE"/>
    <property type="match status" value="1"/>
</dbReference>
<dbReference type="PANTHER" id="PTHR28629:SF4">
    <property type="entry name" value="TRIOKINASE_FMN CYCLASE"/>
    <property type="match status" value="1"/>
</dbReference>
<dbReference type="GO" id="GO:0005829">
    <property type="term" value="C:cytosol"/>
    <property type="evidence" value="ECO:0007669"/>
    <property type="project" value="TreeGrafter"/>
</dbReference>
<dbReference type="FunFam" id="3.40.50.10440:FF:000001">
    <property type="entry name" value="Dihydroxyacetone kinase, DhaK subunit"/>
    <property type="match status" value="1"/>
</dbReference>
<feature type="compositionally biased region" description="Basic and acidic residues" evidence="1">
    <location>
        <begin position="359"/>
        <end position="369"/>
    </location>
</feature>
<dbReference type="InterPro" id="IPR050861">
    <property type="entry name" value="Dihydroxyacetone_Kinase"/>
</dbReference>
<dbReference type="PROSITE" id="PS51481">
    <property type="entry name" value="DHAK"/>
    <property type="match status" value="1"/>
</dbReference>
<evidence type="ECO:0000313" key="4">
    <source>
        <dbReference type="Proteomes" id="UP000193963"/>
    </source>
</evidence>
<sequence>MKKLINDVQDIVPQALAGYVASCNGLTLMPDTQTVIRSDIAAVVASGQVAIVSGGGAGHEPAHCGYVGKGMLTAAVTGDVFTSPSAHAVLQAIRAVAGQGGVLLIVKNYASDLANFGQAARMADAEGIPVECVVVDDDIALRADAPAGERRGIAGTILVHKVAGAAAEAGRSLAEVKNAAEAAVSDLGSISIALSPGVAPAIGPSQFALTEHEMEFGPGIHGEAGLKRVPVERARRLAHNMVVRVAAARGFGPDDDVMLMVNNLGSTSLMELSIMTGDALTACAGLGLSVHRVLCGTFLTASDMAGVSVSLLRLDSARLEALDARTLAPAWTSPGRRGSGLLSIGAGGDETGAAPNAGRGRDCMEDNHD</sequence>
<reference evidence="3 4" key="1">
    <citation type="submission" date="2017-03" db="EMBL/GenBank/DDBJ databases">
        <authorList>
            <person name="Afonso C.L."/>
            <person name="Miller P.J."/>
            <person name="Scott M.A."/>
            <person name="Spackman E."/>
            <person name="Goraichik I."/>
            <person name="Dimitrov K.M."/>
            <person name="Suarez D.L."/>
            <person name="Swayne D.E."/>
        </authorList>
    </citation>
    <scope>NUCLEOTIDE SEQUENCE [LARGE SCALE GENOMIC DNA]</scope>
    <source>
        <strain evidence="3 4">CECT 7751</strain>
    </source>
</reference>
<dbReference type="GO" id="GO:0004371">
    <property type="term" value="F:glycerone kinase activity"/>
    <property type="evidence" value="ECO:0007669"/>
    <property type="project" value="InterPro"/>
</dbReference>
<gene>
    <name evidence="3" type="primary">dhaK_2</name>
    <name evidence="3" type="ORF">PSM7751_04092</name>
</gene>
<organism evidence="3 4">
    <name type="scientific">Pseudooceanicola marinus</name>
    <dbReference type="NCBI Taxonomy" id="396013"/>
    <lineage>
        <taxon>Bacteria</taxon>
        <taxon>Pseudomonadati</taxon>
        <taxon>Pseudomonadota</taxon>
        <taxon>Alphaproteobacteria</taxon>
        <taxon>Rhodobacterales</taxon>
        <taxon>Paracoccaceae</taxon>
        <taxon>Pseudooceanicola</taxon>
    </lineage>
</organism>
<dbReference type="RefSeq" id="WP_085890103.1">
    <property type="nucleotide sequence ID" value="NZ_FWFN01000011.1"/>
</dbReference>
<protein>
    <submittedName>
        <fullName evidence="3">PTS-dependent dihydroxyacetone kinase, dihydroxyacetone-binding subunit DhaK</fullName>
        <ecNumber evidence="3">2.7.-.-</ecNumber>
    </submittedName>
</protein>
<dbReference type="EC" id="2.7.-.-" evidence="3"/>
<dbReference type="Proteomes" id="UP000193963">
    <property type="component" value="Unassembled WGS sequence"/>
</dbReference>
<dbReference type="Gene3D" id="3.40.50.10440">
    <property type="entry name" value="Dihydroxyacetone kinase, domain 1"/>
    <property type="match status" value="1"/>
</dbReference>
<dbReference type="EMBL" id="FWFN01000011">
    <property type="protein sequence ID" value="SLN73915.1"/>
    <property type="molecule type" value="Genomic_DNA"/>
</dbReference>
<dbReference type="GO" id="GO:0019563">
    <property type="term" value="P:glycerol catabolic process"/>
    <property type="evidence" value="ECO:0007669"/>
    <property type="project" value="TreeGrafter"/>
</dbReference>
<feature type="domain" description="DhaK" evidence="2">
    <location>
        <begin position="7"/>
        <end position="331"/>
    </location>
</feature>
<keyword evidence="4" id="KW-1185">Reference proteome</keyword>